<evidence type="ECO:0000313" key="4">
    <source>
        <dbReference type="EMBL" id="EYE88573.1"/>
    </source>
</evidence>
<dbReference type="Gene3D" id="3.10.310.10">
    <property type="entry name" value="Diaminopimelate Epimerase, Chain A, domain 1"/>
    <property type="match status" value="2"/>
</dbReference>
<dbReference type="PANTHER" id="PTHR13774:SF39">
    <property type="entry name" value="BIOSYNTHESIS PROTEIN, PUTATIVE-RELATED"/>
    <property type="match status" value="1"/>
</dbReference>
<dbReference type="GO" id="GO:0005737">
    <property type="term" value="C:cytoplasm"/>
    <property type="evidence" value="ECO:0007669"/>
    <property type="project" value="TreeGrafter"/>
</dbReference>
<organism evidence="4 5">
    <name type="scientific">Fervidicella metallireducens AeB</name>
    <dbReference type="NCBI Taxonomy" id="1403537"/>
    <lineage>
        <taxon>Bacteria</taxon>
        <taxon>Bacillati</taxon>
        <taxon>Bacillota</taxon>
        <taxon>Clostridia</taxon>
        <taxon>Eubacteriales</taxon>
        <taxon>Clostridiaceae</taxon>
        <taxon>Fervidicella</taxon>
    </lineage>
</organism>
<dbReference type="Pfam" id="PF02567">
    <property type="entry name" value="PhzC-PhzF"/>
    <property type="match status" value="1"/>
</dbReference>
<dbReference type="InterPro" id="IPR003719">
    <property type="entry name" value="Phenazine_PhzF-like"/>
</dbReference>
<dbReference type="Proteomes" id="UP000019681">
    <property type="component" value="Unassembled WGS sequence"/>
</dbReference>
<protein>
    <submittedName>
        <fullName evidence="4">Phenazine biosynthesis protein PhzF</fullName>
    </submittedName>
</protein>
<comment type="similarity">
    <text evidence="1">Belongs to the PhzF family.</text>
</comment>
<dbReference type="EMBL" id="AZQP01000018">
    <property type="protein sequence ID" value="EYE88573.1"/>
    <property type="molecule type" value="Genomic_DNA"/>
</dbReference>
<evidence type="ECO:0000256" key="2">
    <source>
        <dbReference type="ARBA" id="ARBA00023235"/>
    </source>
</evidence>
<dbReference type="AlphaFoldDB" id="A0A017RV08"/>
<reference evidence="4 5" key="1">
    <citation type="journal article" date="2014" name="Genome Announc.">
        <title>Draft Genome Sequence of Fervidicella metallireducens Strain AeBT, an Iron-Reducing Thermoanaerobe from the Great Artesian Basin.</title>
        <authorList>
            <person name="Patel B.K."/>
        </authorList>
    </citation>
    <scope>NUCLEOTIDE SEQUENCE [LARGE SCALE GENOMIC DNA]</scope>
    <source>
        <strain evidence="4 5">AeB</strain>
    </source>
</reference>
<dbReference type="RefSeq" id="WP_035379515.1">
    <property type="nucleotide sequence ID" value="NZ_AZQP01000018.1"/>
</dbReference>
<keyword evidence="2" id="KW-0413">Isomerase</keyword>
<proteinExistence type="inferred from homology"/>
<keyword evidence="5" id="KW-1185">Reference proteome</keyword>
<evidence type="ECO:0000256" key="1">
    <source>
        <dbReference type="ARBA" id="ARBA00008270"/>
    </source>
</evidence>
<feature type="active site" evidence="3">
    <location>
        <position position="46"/>
    </location>
</feature>
<dbReference type="SUPFAM" id="SSF54506">
    <property type="entry name" value="Diaminopimelate epimerase-like"/>
    <property type="match status" value="1"/>
</dbReference>
<evidence type="ECO:0000313" key="5">
    <source>
        <dbReference type="Proteomes" id="UP000019681"/>
    </source>
</evidence>
<gene>
    <name evidence="4" type="ORF">Q428_07390</name>
</gene>
<dbReference type="NCBIfam" id="TIGR00654">
    <property type="entry name" value="PhzF_family"/>
    <property type="match status" value="1"/>
</dbReference>
<comment type="caution">
    <text evidence="4">The sequence shown here is derived from an EMBL/GenBank/DDBJ whole genome shotgun (WGS) entry which is preliminary data.</text>
</comment>
<evidence type="ECO:0000256" key="3">
    <source>
        <dbReference type="PIRSR" id="PIRSR016184-1"/>
    </source>
</evidence>
<accession>A0A017RV08</accession>
<dbReference type="GO" id="GO:0016853">
    <property type="term" value="F:isomerase activity"/>
    <property type="evidence" value="ECO:0007669"/>
    <property type="project" value="UniProtKB-KW"/>
</dbReference>
<dbReference type="PIRSF" id="PIRSF016184">
    <property type="entry name" value="PhzC_PhzF"/>
    <property type="match status" value="1"/>
</dbReference>
<dbReference type="PANTHER" id="PTHR13774">
    <property type="entry name" value="PHENAZINE BIOSYNTHESIS PROTEIN"/>
    <property type="match status" value="1"/>
</dbReference>
<dbReference type="OrthoDB" id="9788221at2"/>
<sequence>MKIVVYTVNAFAKTKFGGNPAGVVLDAGNLSERIMQNIATNLGFSETAFIQRAENADFKLNFFTPNGEVDLCGHATIAAFSLMAEKKIIEKGVFKQETKAGILDIEVLKDGYILMDQTEPKFGEIIDKSEVADTLKVKEDIFIPNLPLQVVSTGLRDIFVPIRSMRDLNEIKPDFKKIAYISKKYNVTGYHLFTLETELNSTAHCRNFAPLYDIPEESATGTSNGALSCYLYKYGLIDKENAGNLIFEQGYSMNKPSEIMVSLNFENDEIKNVKVGGRALVIDKRELNLL</sequence>
<name>A0A017RV08_9CLOT</name>
<dbReference type="STRING" id="1403537.Q428_07390"/>